<keyword evidence="6" id="KW-0808">Transferase</keyword>
<comment type="subcellular location">
    <subcellularLocation>
        <location evidence="1">Cell membrane</location>
        <topology evidence="1">Multi-pass membrane protein</topology>
    </subcellularLocation>
</comment>
<dbReference type="GO" id="GO:0016765">
    <property type="term" value="F:transferase activity, transferring alkyl or aryl (other than methyl) groups"/>
    <property type="evidence" value="ECO:0007669"/>
    <property type="project" value="InterPro"/>
</dbReference>
<comment type="caution">
    <text evidence="6">The sequence shown here is derived from an EMBL/GenBank/DDBJ whole genome shotgun (WGS) entry which is preliminary data.</text>
</comment>
<feature type="transmembrane region" description="Helical" evidence="5">
    <location>
        <begin position="230"/>
        <end position="247"/>
    </location>
</feature>
<evidence type="ECO:0000256" key="4">
    <source>
        <dbReference type="ARBA" id="ARBA00023136"/>
    </source>
</evidence>
<dbReference type="PATRIC" id="fig|301375.6.peg.1295"/>
<dbReference type="Gene3D" id="1.20.120.1780">
    <property type="entry name" value="UbiA prenyltransferase"/>
    <property type="match status" value="1"/>
</dbReference>
<evidence type="ECO:0000313" key="6">
    <source>
        <dbReference type="EMBL" id="KUK95244.1"/>
    </source>
</evidence>
<keyword evidence="4 5" id="KW-0472">Membrane</keyword>
<evidence type="ECO:0000256" key="1">
    <source>
        <dbReference type="ARBA" id="ARBA00004651"/>
    </source>
</evidence>
<name>A0A117MBN2_9EURY</name>
<keyword evidence="2 5" id="KW-0812">Transmembrane</keyword>
<evidence type="ECO:0000313" key="7">
    <source>
        <dbReference type="Proteomes" id="UP000053961"/>
    </source>
</evidence>
<accession>A0A117MBN2</accession>
<dbReference type="Pfam" id="PF01040">
    <property type="entry name" value="UbiA"/>
    <property type="match status" value="1"/>
</dbReference>
<feature type="transmembrane region" description="Helical" evidence="5">
    <location>
        <begin position="109"/>
        <end position="135"/>
    </location>
</feature>
<proteinExistence type="predicted"/>
<evidence type="ECO:0000256" key="5">
    <source>
        <dbReference type="SAM" id="Phobius"/>
    </source>
</evidence>
<keyword evidence="3 5" id="KW-1133">Transmembrane helix</keyword>
<dbReference type="AlphaFoldDB" id="A0A117MBN2"/>
<gene>
    <name evidence="6" type="ORF">XE07_1856</name>
</gene>
<evidence type="ECO:0000256" key="2">
    <source>
        <dbReference type="ARBA" id="ARBA00022692"/>
    </source>
</evidence>
<evidence type="ECO:0000256" key="3">
    <source>
        <dbReference type="ARBA" id="ARBA00022989"/>
    </source>
</evidence>
<dbReference type="Proteomes" id="UP000053961">
    <property type="component" value="Unassembled WGS sequence"/>
</dbReference>
<feature type="transmembrane region" description="Helical" evidence="5">
    <location>
        <begin position="61"/>
        <end position="77"/>
    </location>
</feature>
<feature type="transmembrane region" description="Helical" evidence="5">
    <location>
        <begin position="156"/>
        <end position="176"/>
    </location>
</feature>
<dbReference type="GO" id="GO:0005886">
    <property type="term" value="C:plasma membrane"/>
    <property type="evidence" value="ECO:0007669"/>
    <property type="project" value="UniProtKB-SubCell"/>
</dbReference>
<dbReference type="InterPro" id="IPR000537">
    <property type="entry name" value="UbiA_prenyltransferase"/>
</dbReference>
<protein>
    <submittedName>
        <fullName evidence="6">UbiA prenyltransferase</fullName>
    </submittedName>
</protein>
<sequence length="297" mass="32955">MLVLFFGVLIVNASYHTSRYHLSGALSRIFTFLAVSSIFIGGTGFFKTYIGYILLGNSPEFLICSIVFLISFSVYSLDKIADLDKDIINMPQRRGFLYGRKRLVLSSSLAAYLLAVLLTLFITPLALPVVLIPIIANAFYGTKLLPGIPRLKDIPVMKNFVVASTWALITTLLPALSAGHLVAFNIAIVGYFMFVKTFVDTVLYDMRDVDGDRLNGVRTIPVMLGKGKTTALLLAANTTLLSILPFMHGDVKLFTAILIAYGYAYILYFMKKIDPLELDFLVEGEWMLATAFLLIFL</sequence>
<feature type="transmembrane region" description="Helical" evidence="5">
    <location>
        <begin position="253"/>
        <end position="270"/>
    </location>
</feature>
<feature type="transmembrane region" description="Helical" evidence="5">
    <location>
        <begin position="29"/>
        <end position="49"/>
    </location>
</feature>
<reference evidence="7" key="1">
    <citation type="journal article" date="2015" name="MBio">
        <title>Genome-Resolved Metagenomic Analysis Reveals Roles for Candidate Phyla and Other Microbial Community Members in Biogeochemical Transformations in Oil Reservoirs.</title>
        <authorList>
            <person name="Hu P."/>
            <person name="Tom L."/>
            <person name="Singh A."/>
            <person name="Thomas B.C."/>
            <person name="Baker B.J."/>
            <person name="Piceno Y.M."/>
            <person name="Andersen G.L."/>
            <person name="Banfield J.F."/>
        </authorList>
    </citation>
    <scope>NUCLEOTIDE SEQUENCE [LARGE SCALE GENOMIC DNA]</scope>
</reference>
<organism evidence="6 7">
    <name type="scientific">Methanothrix harundinacea</name>
    <dbReference type="NCBI Taxonomy" id="301375"/>
    <lineage>
        <taxon>Archaea</taxon>
        <taxon>Methanobacteriati</taxon>
        <taxon>Methanobacteriota</taxon>
        <taxon>Stenosarchaea group</taxon>
        <taxon>Methanomicrobia</taxon>
        <taxon>Methanotrichales</taxon>
        <taxon>Methanotrichaceae</taxon>
        <taxon>Methanothrix</taxon>
    </lineage>
</organism>
<dbReference type="EMBL" id="LGHB01000036">
    <property type="protein sequence ID" value="KUK95244.1"/>
    <property type="molecule type" value="Genomic_DNA"/>
</dbReference>